<accession>A0AAV0GYR8</accession>
<sequence length="664" mass="74376">MGKKSGSQKKGSGKPKSSSRHKYANPEDMDDEIDVFHKQRDIVPLDLNDDSGESSDEEHPVFEDEDIKDVSDDEDEDEDGDVEDYGKDTGLAAKIVRQMKYLKEKMPGIDDEMQDSEDDEEENRSTWAGHKSFYHGGDNRDIEPQSSDEEELQEEEEEVKRQQELKAKSLSMTDFGLEDVEDGDESDQELSLEQIKAGVKPLGKAHSTEPNLKEADKDLRALSQEEQMNAVYSSAPELVGLLSELNDALEQLETRINPVLSKAKESGIPMEGGLRFLEANQLLLLAYCQAITFYLLLKSEGLPVNDHPVIARLVELKGLLDKMKQLDGELPSKLEEFLKENISPEDLGKFMKKDAAPLLAVDLVTKKDDLSLASADTREIAETNGLVNGNSLSDHPRKEVKEGRHKRKNDEVGVESTEMLRIRAALEEKLKQKGVFSFVASEEDKVKKKHKQANSRLETRDDFDDDAVDLKNGHHGAADRPTNLYSKKLKVVSGDEDIPKRDDIGERRRKHELRVLATAGVRSEDNAGDEDEFDQHVEDGDASPESEEESDAEEGSEDESEEEANDVKDVKPVAAKAEKRNAAAPSLPEPVDGKRLITYQMEKNRGLTRKRKKLIKNPRKKYRVKHQSAEKRRKGQVVSIKKPTGPYGGEVSGINPGVSRSIRM</sequence>
<dbReference type="EMBL" id="CAMGYJ010000002">
    <property type="protein sequence ID" value="CAI0377240.1"/>
    <property type="molecule type" value="Genomic_DNA"/>
</dbReference>
<dbReference type="Pfam" id="PF04000">
    <property type="entry name" value="Sas10_Utp3"/>
    <property type="match status" value="1"/>
</dbReference>
<evidence type="ECO:0000256" key="5">
    <source>
        <dbReference type="SAM" id="MobiDB-lite"/>
    </source>
</evidence>
<reference evidence="7" key="1">
    <citation type="submission" date="2022-08" db="EMBL/GenBank/DDBJ databases">
        <authorList>
            <person name="Gutierrez-Valencia J."/>
        </authorList>
    </citation>
    <scope>NUCLEOTIDE SEQUENCE</scope>
</reference>
<evidence type="ECO:0000256" key="3">
    <source>
        <dbReference type="ARBA" id="ARBA00022553"/>
    </source>
</evidence>
<feature type="compositionally biased region" description="Acidic residues" evidence="5">
    <location>
        <begin position="146"/>
        <end position="157"/>
    </location>
</feature>
<feature type="compositionally biased region" description="Basic and acidic residues" evidence="5">
    <location>
        <begin position="565"/>
        <end position="581"/>
    </location>
</feature>
<evidence type="ECO:0000313" key="7">
    <source>
        <dbReference type="EMBL" id="CAI0377240.1"/>
    </source>
</evidence>
<evidence type="ECO:0000256" key="1">
    <source>
        <dbReference type="ARBA" id="ARBA00004123"/>
    </source>
</evidence>
<feature type="compositionally biased region" description="Acidic residues" evidence="5">
    <location>
        <begin position="540"/>
        <end position="564"/>
    </location>
</feature>
<dbReference type="Proteomes" id="UP001154282">
    <property type="component" value="Unassembled WGS sequence"/>
</dbReference>
<feature type="compositionally biased region" description="Acidic residues" evidence="5">
    <location>
        <begin position="63"/>
        <end position="83"/>
    </location>
</feature>
<feature type="compositionally biased region" description="Acidic residues" evidence="5">
    <location>
        <begin position="47"/>
        <end position="56"/>
    </location>
</feature>
<feature type="region of interest" description="Disordered" evidence="5">
    <location>
        <begin position="1"/>
        <end position="93"/>
    </location>
</feature>
<keyword evidence="3" id="KW-0597">Phosphoprotein</keyword>
<comment type="similarity">
    <text evidence="2">Belongs to the SAS10 family.</text>
</comment>
<evidence type="ECO:0000256" key="2">
    <source>
        <dbReference type="ARBA" id="ARBA00010979"/>
    </source>
</evidence>
<dbReference type="PANTHER" id="PTHR13237">
    <property type="entry name" value="SOMETHING ABOUT SILENCING PROTEIN 10-RELATED"/>
    <property type="match status" value="1"/>
</dbReference>
<feature type="compositionally biased region" description="Basic and acidic residues" evidence="5">
    <location>
        <begin position="158"/>
        <end position="167"/>
    </location>
</feature>
<evidence type="ECO:0000313" key="8">
    <source>
        <dbReference type="Proteomes" id="UP001154282"/>
    </source>
</evidence>
<feature type="compositionally biased region" description="Acidic residues" evidence="5">
    <location>
        <begin position="109"/>
        <end position="122"/>
    </location>
</feature>
<dbReference type="GO" id="GO:0000462">
    <property type="term" value="P:maturation of SSU-rRNA from tricistronic rRNA transcript (SSU-rRNA, 5.8S rRNA, LSU-rRNA)"/>
    <property type="evidence" value="ECO:0007669"/>
    <property type="project" value="TreeGrafter"/>
</dbReference>
<feature type="compositionally biased region" description="Basic residues" evidence="5">
    <location>
        <begin position="1"/>
        <end position="23"/>
    </location>
</feature>
<dbReference type="PANTHER" id="PTHR13237:SF8">
    <property type="entry name" value="SOMETHING ABOUT SILENCING PROTEIN 10"/>
    <property type="match status" value="1"/>
</dbReference>
<feature type="region of interest" description="Disordered" evidence="5">
    <location>
        <begin position="105"/>
        <end position="190"/>
    </location>
</feature>
<feature type="domain" description="Sas10 C-terminal" evidence="6">
    <location>
        <begin position="592"/>
        <end position="664"/>
    </location>
</feature>
<proteinExistence type="inferred from homology"/>
<feature type="region of interest" description="Disordered" evidence="5">
    <location>
        <begin position="384"/>
        <end position="412"/>
    </location>
</feature>
<feature type="compositionally biased region" description="Basic and acidic residues" evidence="5">
    <location>
        <begin position="34"/>
        <end position="43"/>
    </location>
</feature>
<protein>
    <recommendedName>
        <fullName evidence="6">Sas10 C-terminal domain-containing protein</fullName>
    </recommendedName>
</protein>
<name>A0AAV0GYR8_9ROSI</name>
<keyword evidence="8" id="KW-1185">Reference proteome</keyword>
<comment type="subcellular location">
    <subcellularLocation>
        <location evidence="1">Nucleus</location>
    </subcellularLocation>
</comment>
<evidence type="ECO:0000259" key="6">
    <source>
        <dbReference type="Pfam" id="PF09368"/>
    </source>
</evidence>
<organism evidence="7 8">
    <name type="scientific">Linum tenue</name>
    <dbReference type="NCBI Taxonomy" id="586396"/>
    <lineage>
        <taxon>Eukaryota</taxon>
        <taxon>Viridiplantae</taxon>
        <taxon>Streptophyta</taxon>
        <taxon>Embryophyta</taxon>
        <taxon>Tracheophyta</taxon>
        <taxon>Spermatophyta</taxon>
        <taxon>Magnoliopsida</taxon>
        <taxon>eudicotyledons</taxon>
        <taxon>Gunneridae</taxon>
        <taxon>Pentapetalae</taxon>
        <taxon>rosids</taxon>
        <taxon>fabids</taxon>
        <taxon>Malpighiales</taxon>
        <taxon>Linaceae</taxon>
        <taxon>Linum</taxon>
    </lineage>
</organism>
<gene>
    <name evidence="7" type="ORF">LITE_LOCUS1396</name>
</gene>
<feature type="compositionally biased region" description="Basic residues" evidence="5">
    <location>
        <begin position="606"/>
        <end position="635"/>
    </location>
</feature>
<dbReference type="GO" id="GO:0032040">
    <property type="term" value="C:small-subunit processome"/>
    <property type="evidence" value="ECO:0007669"/>
    <property type="project" value="TreeGrafter"/>
</dbReference>
<feature type="region of interest" description="Disordered" evidence="5">
    <location>
        <begin position="494"/>
        <end position="664"/>
    </location>
</feature>
<keyword evidence="4" id="KW-0539">Nucleus</keyword>
<comment type="caution">
    <text evidence="7">The sequence shown here is derived from an EMBL/GenBank/DDBJ whole genome shotgun (WGS) entry which is preliminary data.</text>
</comment>
<dbReference type="InterPro" id="IPR018972">
    <property type="entry name" value="Sas10_C_dom"/>
</dbReference>
<dbReference type="AlphaFoldDB" id="A0AAV0GYR8"/>
<evidence type="ECO:0000256" key="4">
    <source>
        <dbReference type="ARBA" id="ARBA00023242"/>
    </source>
</evidence>
<feature type="compositionally biased region" description="Acidic residues" evidence="5">
    <location>
        <begin position="176"/>
        <end position="190"/>
    </location>
</feature>
<dbReference type="InterPro" id="IPR007146">
    <property type="entry name" value="Sas10/Utp3/C1D"/>
</dbReference>
<feature type="compositionally biased region" description="Basic and acidic residues" evidence="5">
    <location>
        <begin position="497"/>
        <end position="506"/>
    </location>
</feature>
<dbReference type="Pfam" id="PF09368">
    <property type="entry name" value="Sas10"/>
    <property type="match status" value="1"/>
</dbReference>